<feature type="transmembrane region" description="Helical" evidence="1">
    <location>
        <begin position="44"/>
        <end position="67"/>
    </location>
</feature>
<reference evidence="2 3" key="1">
    <citation type="submission" date="2024-04" db="EMBL/GenBank/DDBJ databases">
        <title>Novel species of the genus Ideonella isolated from streams.</title>
        <authorList>
            <person name="Lu H."/>
        </authorList>
    </citation>
    <scope>NUCLEOTIDE SEQUENCE [LARGE SCALE GENOMIC DNA]</scope>
    <source>
        <strain evidence="2 3">LYT19W</strain>
    </source>
</reference>
<keyword evidence="1" id="KW-0472">Membrane</keyword>
<evidence type="ECO:0000313" key="3">
    <source>
        <dbReference type="Proteomes" id="UP001379945"/>
    </source>
</evidence>
<keyword evidence="1" id="KW-0812">Transmembrane</keyword>
<organism evidence="2 3">
    <name type="scientific">Ideonella margarita</name>
    <dbReference type="NCBI Taxonomy" id="2984191"/>
    <lineage>
        <taxon>Bacteria</taxon>
        <taxon>Pseudomonadati</taxon>
        <taxon>Pseudomonadota</taxon>
        <taxon>Betaproteobacteria</taxon>
        <taxon>Burkholderiales</taxon>
        <taxon>Sphaerotilaceae</taxon>
        <taxon>Ideonella</taxon>
    </lineage>
</organism>
<feature type="transmembrane region" description="Helical" evidence="1">
    <location>
        <begin position="87"/>
        <end position="110"/>
    </location>
</feature>
<dbReference type="Proteomes" id="UP001379945">
    <property type="component" value="Unassembled WGS sequence"/>
</dbReference>
<evidence type="ECO:0000313" key="2">
    <source>
        <dbReference type="EMBL" id="MEK8045775.1"/>
    </source>
</evidence>
<proteinExistence type="predicted"/>
<comment type="caution">
    <text evidence="2">The sequence shown here is derived from an EMBL/GenBank/DDBJ whole genome shotgun (WGS) entry which is preliminary data.</text>
</comment>
<feature type="transmembrane region" description="Helical" evidence="1">
    <location>
        <begin position="12"/>
        <end position="32"/>
    </location>
</feature>
<name>A0ABU9C1P0_9BURK</name>
<keyword evidence="1" id="KW-1133">Transmembrane helix</keyword>
<evidence type="ECO:0000256" key="1">
    <source>
        <dbReference type="SAM" id="Phobius"/>
    </source>
</evidence>
<sequence>MTTSTTNTKSTAVIWGIAAIVTAIFVCTVNNSHLVLRASFMMKVFAILAGAALGTVFAVIGDAFRRYAHPDVVITNGGFFSLIGTKLFWQVGPQLIGLFSGVFLGVALVLK</sequence>
<protein>
    <submittedName>
        <fullName evidence="2">Uncharacterized protein</fullName>
    </submittedName>
</protein>
<gene>
    <name evidence="2" type="ORF">AACH00_05370</name>
</gene>
<dbReference type="RefSeq" id="WP_341398062.1">
    <property type="nucleotide sequence ID" value="NZ_JBBUTI010000004.1"/>
</dbReference>
<dbReference type="EMBL" id="JBBUTI010000004">
    <property type="protein sequence ID" value="MEK8045775.1"/>
    <property type="molecule type" value="Genomic_DNA"/>
</dbReference>
<keyword evidence="3" id="KW-1185">Reference proteome</keyword>
<accession>A0ABU9C1P0</accession>